<sequence>MLALIVVLSLVTGGLSSVLCPTKVDPAKTVHLPHPTSCSKFLTCVGNHPVEQDCPAGLHWNVENSFCDYPRASGCSRGEESDQLDNRPFNSTAVANSICLPQSSRCPLNSNPSQDVIFLKHRDCRKFYACVSTQQVELSCPPELYWNARACVCDYEVEAECEGMNRLMEDVPEEADEKPEDAEVQGPEQEPAQEQDQEPDQEPESEPAEEPEESADDVSEVRVRRAADGSSSSGSSSNGSDTSGSSGSGSSGSSGTSGSGSSGTTTHSGADIHTVSSIVMLAFTAAMSVL</sequence>
<name>A0ABM1YDU1_AEDAL</name>
<feature type="compositionally biased region" description="Acidic residues" evidence="6">
    <location>
        <begin position="172"/>
        <end position="183"/>
    </location>
</feature>
<feature type="signal peptide" evidence="7">
    <location>
        <begin position="1"/>
        <end position="16"/>
    </location>
</feature>
<reference evidence="9" key="2">
    <citation type="submission" date="2025-05" db="UniProtKB">
        <authorList>
            <consortium name="EnsemblMetazoa"/>
        </authorList>
    </citation>
    <scope>IDENTIFICATION</scope>
    <source>
        <strain evidence="9">Foshan</strain>
    </source>
</reference>
<dbReference type="SUPFAM" id="SSF57625">
    <property type="entry name" value="Invertebrate chitin-binding proteins"/>
    <property type="match status" value="2"/>
</dbReference>
<evidence type="ECO:0000259" key="8">
    <source>
        <dbReference type="PROSITE" id="PS50940"/>
    </source>
</evidence>
<keyword evidence="1" id="KW-0147">Chitin-binding</keyword>
<dbReference type="EnsemblMetazoa" id="AALFPA23_008241.R11102">
    <property type="protein sequence ID" value="AALFPA23_008241.P11102"/>
    <property type="gene ID" value="AALFPA23_008241"/>
</dbReference>
<feature type="domain" description="Chitin-binding type-2" evidence="8">
    <location>
        <begin position="103"/>
        <end position="163"/>
    </location>
</feature>
<feature type="domain" description="Chitin-binding type-2" evidence="8">
    <location>
        <begin position="17"/>
        <end position="77"/>
    </location>
</feature>
<feature type="compositionally biased region" description="Gly residues" evidence="6">
    <location>
        <begin position="246"/>
        <end position="261"/>
    </location>
</feature>
<proteinExistence type="predicted"/>
<dbReference type="PANTHER" id="PTHR23301">
    <property type="entry name" value="CHITIN BINDING PERITROPHIN-A"/>
    <property type="match status" value="1"/>
</dbReference>
<dbReference type="SMART" id="SM00494">
    <property type="entry name" value="ChtBD2"/>
    <property type="match status" value="2"/>
</dbReference>
<evidence type="ECO:0000256" key="2">
    <source>
        <dbReference type="ARBA" id="ARBA00022729"/>
    </source>
</evidence>
<evidence type="ECO:0000313" key="10">
    <source>
        <dbReference type="Proteomes" id="UP000069940"/>
    </source>
</evidence>
<keyword evidence="4" id="KW-1015">Disulfide bond</keyword>
<feature type="compositionally biased region" description="Acidic residues" evidence="6">
    <location>
        <begin position="191"/>
        <end position="218"/>
    </location>
</feature>
<feature type="chain" id="PRO_5047159105" description="Chitin-binding type-2 domain-containing protein" evidence="7">
    <location>
        <begin position="17"/>
        <end position="290"/>
    </location>
</feature>
<dbReference type="InterPro" id="IPR002557">
    <property type="entry name" value="Chitin-bd_dom"/>
</dbReference>
<dbReference type="Gene3D" id="2.170.140.10">
    <property type="entry name" value="Chitin binding domain"/>
    <property type="match status" value="2"/>
</dbReference>
<evidence type="ECO:0000313" key="9">
    <source>
        <dbReference type="EnsemblMetazoa" id="AALFPA23_008241.P11102"/>
    </source>
</evidence>
<dbReference type="GeneID" id="109408095"/>
<keyword evidence="2 7" id="KW-0732">Signal</keyword>
<dbReference type="PANTHER" id="PTHR23301:SF0">
    <property type="entry name" value="CHITIN-BINDING TYPE-2 DOMAIN-CONTAINING PROTEIN-RELATED"/>
    <property type="match status" value="1"/>
</dbReference>
<dbReference type="Proteomes" id="UP000069940">
    <property type="component" value="Unassembled WGS sequence"/>
</dbReference>
<evidence type="ECO:0000256" key="4">
    <source>
        <dbReference type="ARBA" id="ARBA00023157"/>
    </source>
</evidence>
<evidence type="ECO:0000256" key="6">
    <source>
        <dbReference type="SAM" id="MobiDB-lite"/>
    </source>
</evidence>
<dbReference type="InterPro" id="IPR036508">
    <property type="entry name" value="Chitin-bd_dom_sf"/>
</dbReference>
<accession>A0ABM1YDU1</accession>
<keyword evidence="3" id="KW-0677">Repeat</keyword>
<keyword evidence="5" id="KW-0325">Glycoprotein</keyword>
<feature type="region of interest" description="Disordered" evidence="6">
    <location>
        <begin position="172"/>
        <end position="271"/>
    </location>
</feature>
<protein>
    <recommendedName>
        <fullName evidence="8">Chitin-binding type-2 domain-containing protein</fullName>
    </recommendedName>
</protein>
<keyword evidence="10" id="KW-1185">Reference proteome</keyword>
<evidence type="ECO:0000256" key="5">
    <source>
        <dbReference type="ARBA" id="ARBA00023180"/>
    </source>
</evidence>
<reference evidence="10" key="1">
    <citation type="journal article" date="2015" name="Proc. Natl. Acad. Sci. U.S.A.">
        <title>Genome sequence of the Asian Tiger mosquito, Aedes albopictus, reveals insights into its biology, genetics, and evolution.</title>
        <authorList>
            <person name="Chen X.G."/>
            <person name="Jiang X."/>
            <person name="Gu J."/>
            <person name="Xu M."/>
            <person name="Wu Y."/>
            <person name="Deng Y."/>
            <person name="Zhang C."/>
            <person name="Bonizzoni M."/>
            <person name="Dermauw W."/>
            <person name="Vontas J."/>
            <person name="Armbruster P."/>
            <person name="Huang X."/>
            <person name="Yang Y."/>
            <person name="Zhang H."/>
            <person name="He W."/>
            <person name="Peng H."/>
            <person name="Liu Y."/>
            <person name="Wu K."/>
            <person name="Chen J."/>
            <person name="Lirakis M."/>
            <person name="Topalis P."/>
            <person name="Van Leeuwen T."/>
            <person name="Hall A.B."/>
            <person name="Jiang X."/>
            <person name="Thorpe C."/>
            <person name="Mueller R.L."/>
            <person name="Sun C."/>
            <person name="Waterhouse R.M."/>
            <person name="Yan G."/>
            <person name="Tu Z.J."/>
            <person name="Fang X."/>
            <person name="James A.A."/>
        </authorList>
    </citation>
    <scope>NUCLEOTIDE SEQUENCE [LARGE SCALE GENOMIC DNA]</scope>
    <source>
        <strain evidence="10">Foshan</strain>
    </source>
</reference>
<dbReference type="InterPro" id="IPR051940">
    <property type="entry name" value="Chitin_bind-dev_reg"/>
</dbReference>
<evidence type="ECO:0000256" key="7">
    <source>
        <dbReference type="SAM" id="SignalP"/>
    </source>
</evidence>
<dbReference type="PROSITE" id="PS50940">
    <property type="entry name" value="CHIT_BIND_II"/>
    <property type="match status" value="2"/>
</dbReference>
<dbReference type="Pfam" id="PF01607">
    <property type="entry name" value="CBM_14"/>
    <property type="match status" value="2"/>
</dbReference>
<feature type="compositionally biased region" description="Low complexity" evidence="6">
    <location>
        <begin position="229"/>
        <end position="245"/>
    </location>
</feature>
<evidence type="ECO:0000256" key="1">
    <source>
        <dbReference type="ARBA" id="ARBA00022669"/>
    </source>
</evidence>
<evidence type="ECO:0000256" key="3">
    <source>
        <dbReference type="ARBA" id="ARBA00022737"/>
    </source>
</evidence>
<organism evidence="9 10">
    <name type="scientific">Aedes albopictus</name>
    <name type="common">Asian tiger mosquito</name>
    <name type="synonym">Stegomyia albopicta</name>
    <dbReference type="NCBI Taxonomy" id="7160"/>
    <lineage>
        <taxon>Eukaryota</taxon>
        <taxon>Metazoa</taxon>
        <taxon>Ecdysozoa</taxon>
        <taxon>Arthropoda</taxon>
        <taxon>Hexapoda</taxon>
        <taxon>Insecta</taxon>
        <taxon>Pterygota</taxon>
        <taxon>Neoptera</taxon>
        <taxon>Endopterygota</taxon>
        <taxon>Diptera</taxon>
        <taxon>Nematocera</taxon>
        <taxon>Culicoidea</taxon>
        <taxon>Culicidae</taxon>
        <taxon>Culicinae</taxon>
        <taxon>Aedini</taxon>
        <taxon>Aedes</taxon>
        <taxon>Stegomyia</taxon>
    </lineage>
</organism>
<dbReference type="RefSeq" id="XP_019536854.2">
    <property type="nucleotide sequence ID" value="XM_019681309.3"/>
</dbReference>